<dbReference type="InterPro" id="IPR006683">
    <property type="entry name" value="Thioestr_dom"/>
</dbReference>
<evidence type="ECO:0000256" key="17">
    <source>
        <dbReference type="ARBA" id="ARBA00040123"/>
    </source>
</evidence>
<evidence type="ECO:0000256" key="9">
    <source>
        <dbReference type="ARBA" id="ARBA00022946"/>
    </source>
</evidence>
<keyword evidence="6" id="KW-0053">Apoptosis</keyword>
<dbReference type="Gene3D" id="3.10.129.10">
    <property type="entry name" value="Hotdog Thioesterase"/>
    <property type="match status" value="1"/>
</dbReference>
<dbReference type="EMBL" id="BAABCQ010000026">
    <property type="protein sequence ID" value="GAA3967680.1"/>
    <property type="molecule type" value="Genomic_DNA"/>
</dbReference>
<dbReference type="Proteomes" id="UP001500034">
    <property type="component" value="Unassembled WGS sequence"/>
</dbReference>
<keyword evidence="11" id="KW-0472">Membrane</keyword>
<feature type="region of interest" description="Disordered" evidence="24">
    <location>
        <begin position="1"/>
        <end position="35"/>
    </location>
</feature>
<dbReference type="RefSeq" id="WP_345590943.1">
    <property type="nucleotide sequence ID" value="NZ_BAABCQ010000026.1"/>
</dbReference>
<evidence type="ECO:0000256" key="7">
    <source>
        <dbReference type="ARBA" id="ARBA00022801"/>
    </source>
</evidence>
<evidence type="ECO:0000259" key="25">
    <source>
        <dbReference type="Pfam" id="PF03061"/>
    </source>
</evidence>
<evidence type="ECO:0000313" key="28">
    <source>
        <dbReference type="Proteomes" id="UP001500034"/>
    </source>
</evidence>
<evidence type="ECO:0000256" key="14">
    <source>
        <dbReference type="ARBA" id="ARBA00037002"/>
    </source>
</evidence>
<comment type="catalytic activity">
    <reaction evidence="20">
        <text>hexadecanoyl-CoA + H2O = hexadecanoate + CoA + H(+)</text>
        <dbReference type="Rhea" id="RHEA:16645"/>
        <dbReference type="ChEBI" id="CHEBI:7896"/>
        <dbReference type="ChEBI" id="CHEBI:15377"/>
        <dbReference type="ChEBI" id="CHEBI:15378"/>
        <dbReference type="ChEBI" id="CHEBI:57287"/>
        <dbReference type="ChEBI" id="CHEBI:57379"/>
        <dbReference type="EC" id="3.1.2.2"/>
    </reaction>
    <physiologicalReaction direction="left-to-right" evidence="20">
        <dbReference type="Rhea" id="RHEA:16646"/>
    </physiologicalReaction>
</comment>
<evidence type="ECO:0000256" key="4">
    <source>
        <dbReference type="ARBA" id="ARBA00022475"/>
    </source>
</evidence>
<keyword evidence="10" id="KW-0443">Lipid metabolism</keyword>
<evidence type="ECO:0000256" key="24">
    <source>
        <dbReference type="SAM" id="MobiDB-lite"/>
    </source>
</evidence>
<keyword evidence="28" id="KW-1185">Reference proteome</keyword>
<evidence type="ECO:0000256" key="1">
    <source>
        <dbReference type="ARBA" id="ARBA00004170"/>
    </source>
</evidence>
<name>A0ABP7PM16_9ACTN</name>
<evidence type="ECO:0000313" key="27">
    <source>
        <dbReference type="EMBL" id="GAA3967680.1"/>
    </source>
</evidence>
<accession>A0ABP7PM16</accession>
<dbReference type="InterPro" id="IPR048654">
    <property type="entry name" value="RHA1_ro05818_N"/>
</dbReference>
<dbReference type="InterPro" id="IPR029069">
    <property type="entry name" value="HotDog_dom_sf"/>
</dbReference>
<evidence type="ECO:0000256" key="12">
    <source>
        <dbReference type="ARBA" id="ARBA00023273"/>
    </source>
</evidence>
<gene>
    <name evidence="27" type="ORF">GCM10022384_18980</name>
</gene>
<organism evidence="27 28">
    <name type="scientific">Streptomyces marokkonensis</name>
    <dbReference type="NCBI Taxonomy" id="324855"/>
    <lineage>
        <taxon>Bacteria</taxon>
        <taxon>Bacillati</taxon>
        <taxon>Actinomycetota</taxon>
        <taxon>Actinomycetes</taxon>
        <taxon>Kitasatosporales</taxon>
        <taxon>Streptomycetaceae</taxon>
        <taxon>Streptomyces</taxon>
    </lineage>
</organism>
<dbReference type="Pfam" id="PF20859">
    <property type="entry name" value="RHA1_ro05818_N"/>
    <property type="match status" value="1"/>
</dbReference>
<evidence type="ECO:0000256" key="19">
    <source>
        <dbReference type="ARBA" id="ARBA00047588"/>
    </source>
</evidence>
<comment type="caution">
    <text evidence="27">The sequence shown here is derived from an EMBL/GenBank/DDBJ whole genome shotgun (WGS) entry which is preliminary data.</text>
</comment>
<feature type="domain" description="RHA1-ro05818 N-terminal helical" evidence="26">
    <location>
        <begin position="42"/>
        <end position="99"/>
    </location>
</feature>
<comment type="subcellular location">
    <subcellularLocation>
        <location evidence="3">Cell projection</location>
        <location evidence="3">Ruffle membrane</location>
    </subcellularLocation>
    <subcellularLocation>
        <location evidence="2">Cytoplasm</location>
    </subcellularLocation>
    <subcellularLocation>
        <location evidence="1">Membrane</location>
        <topology evidence="1">Peripheral membrane protein</topology>
    </subcellularLocation>
</comment>
<keyword evidence="9" id="KW-0809">Transit peptide</keyword>
<protein>
    <recommendedName>
        <fullName evidence="17">Acyl-coenzyme A thioesterase THEM4</fullName>
        <ecNumber evidence="16">3.1.2.2</ecNumber>
    </recommendedName>
    <alternativeName>
        <fullName evidence="18">Thioesterase superfamily member 4</fullName>
    </alternativeName>
</protein>
<evidence type="ECO:0000256" key="11">
    <source>
        <dbReference type="ARBA" id="ARBA00023136"/>
    </source>
</evidence>
<proteinExistence type="inferred from homology"/>
<comment type="catalytic activity">
    <reaction evidence="13">
        <text>(5Z,8Z,11Z,14Z)-eicosatetraenoyl-CoA + H2O = (5Z,8Z,11Z,14Z)-eicosatetraenoate + CoA + H(+)</text>
        <dbReference type="Rhea" id="RHEA:40151"/>
        <dbReference type="ChEBI" id="CHEBI:15377"/>
        <dbReference type="ChEBI" id="CHEBI:15378"/>
        <dbReference type="ChEBI" id="CHEBI:32395"/>
        <dbReference type="ChEBI" id="CHEBI:57287"/>
        <dbReference type="ChEBI" id="CHEBI:57368"/>
    </reaction>
    <physiologicalReaction direction="left-to-right" evidence="13">
        <dbReference type="Rhea" id="RHEA:40152"/>
    </physiologicalReaction>
</comment>
<evidence type="ECO:0000256" key="16">
    <source>
        <dbReference type="ARBA" id="ARBA00038848"/>
    </source>
</evidence>
<comment type="catalytic activity">
    <reaction evidence="21">
        <text>decanoyl-CoA + H2O = decanoate + CoA + H(+)</text>
        <dbReference type="Rhea" id="RHEA:40059"/>
        <dbReference type="ChEBI" id="CHEBI:15377"/>
        <dbReference type="ChEBI" id="CHEBI:15378"/>
        <dbReference type="ChEBI" id="CHEBI:27689"/>
        <dbReference type="ChEBI" id="CHEBI:57287"/>
        <dbReference type="ChEBI" id="CHEBI:61430"/>
    </reaction>
    <physiologicalReaction direction="left-to-right" evidence="21">
        <dbReference type="Rhea" id="RHEA:40060"/>
    </physiologicalReaction>
</comment>
<keyword evidence="5" id="KW-0963">Cytoplasm</keyword>
<evidence type="ECO:0000256" key="18">
    <source>
        <dbReference type="ARBA" id="ARBA00043210"/>
    </source>
</evidence>
<evidence type="ECO:0000256" key="22">
    <source>
        <dbReference type="ARBA" id="ARBA00048074"/>
    </source>
</evidence>
<comment type="catalytic activity">
    <reaction evidence="22">
        <text>dodecanoyl-CoA + H2O = dodecanoate + CoA + H(+)</text>
        <dbReference type="Rhea" id="RHEA:30135"/>
        <dbReference type="ChEBI" id="CHEBI:15377"/>
        <dbReference type="ChEBI" id="CHEBI:15378"/>
        <dbReference type="ChEBI" id="CHEBI:18262"/>
        <dbReference type="ChEBI" id="CHEBI:57287"/>
        <dbReference type="ChEBI" id="CHEBI:57375"/>
    </reaction>
    <physiologicalReaction direction="left-to-right" evidence="22">
        <dbReference type="Rhea" id="RHEA:30136"/>
    </physiologicalReaction>
</comment>
<reference evidence="28" key="1">
    <citation type="journal article" date="2019" name="Int. J. Syst. Evol. Microbiol.">
        <title>The Global Catalogue of Microorganisms (GCM) 10K type strain sequencing project: providing services to taxonomists for standard genome sequencing and annotation.</title>
        <authorList>
            <consortium name="The Broad Institute Genomics Platform"/>
            <consortium name="The Broad Institute Genome Sequencing Center for Infectious Disease"/>
            <person name="Wu L."/>
            <person name="Ma J."/>
        </authorList>
    </citation>
    <scope>NUCLEOTIDE SEQUENCE [LARGE SCALE GENOMIC DNA]</scope>
    <source>
        <strain evidence="28">JCM 17027</strain>
    </source>
</reference>
<dbReference type="Gene3D" id="1.20.58.350">
    <property type="entry name" value="Thioesterase/thiol ester dehydrase-isomerase"/>
    <property type="match status" value="1"/>
</dbReference>
<evidence type="ECO:0000256" key="21">
    <source>
        <dbReference type="ARBA" id="ARBA00047969"/>
    </source>
</evidence>
<evidence type="ECO:0000256" key="15">
    <source>
        <dbReference type="ARBA" id="ARBA00038456"/>
    </source>
</evidence>
<evidence type="ECO:0000256" key="8">
    <source>
        <dbReference type="ARBA" id="ARBA00022832"/>
    </source>
</evidence>
<keyword evidence="8" id="KW-0276">Fatty acid metabolism</keyword>
<keyword evidence="12" id="KW-0966">Cell projection</keyword>
<keyword evidence="4" id="KW-1003">Cell membrane</keyword>
<comment type="similarity">
    <text evidence="15">Belongs to the THEM4/THEM5 thioesterase family.</text>
</comment>
<dbReference type="PANTHER" id="PTHR12418:SF19">
    <property type="entry name" value="ACYL-COENZYME A THIOESTERASE THEM4"/>
    <property type="match status" value="1"/>
</dbReference>
<evidence type="ECO:0000256" key="20">
    <source>
        <dbReference type="ARBA" id="ARBA00047734"/>
    </source>
</evidence>
<evidence type="ECO:0000259" key="26">
    <source>
        <dbReference type="Pfam" id="PF20859"/>
    </source>
</evidence>
<dbReference type="CDD" id="cd03443">
    <property type="entry name" value="PaaI_thioesterase"/>
    <property type="match status" value="1"/>
</dbReference>
<evidence type="ECO:0000256" key="6">
    <source>
        <dbReference type="ARBA" id="ARBA00022703"/>
    </source>
</evidence>
<evidence type="ECO:0000256" key="2">
    <source>
        <dbReference type="ARBA" id="ARBA00004496"/>
    </source>
</evidence>
<sequence length="240" mass="25211">MNVPAAHETGERATARATGRATERATTPAVEQTVEPATGPRLVAEPRPDGVDAAVAAARRLLTALLRAGDGTGADMTAIAARLDAVTGRLTEKEPTVEERLAEMWRGEGVTRHDPVTGPENALAPPLSLHGKEDRSVEGTVTLDLPYQGPPGHVHGGVSALLLDHTLGVANHWAGPSGMTAELTLRYLRPTPLFEPLTVTGRQVSVDGSRIRTAGEITAGGRVCVTAEGLFINKRLPRPS</sequence>
<dbReference type="SUPFAM" id="SSF54637">
    <property type="entry name" value="Thioesterase/thiol ester dehydrase-isomerase"/>
    <property type="match status" value="1"/>
</dbReference>
<comment type="catalytic activity">
    <reaction evidence="14">
        <text>(9Z)-octadecenoyl-CoA + H2O = (9Z)-octadecenoate + CoA + H(+)</text>
        <dbReference type="Rhea" id="RHEA:40139"/>
        <dbReference type="ChEBI" id="CHEBI:15377"/>
        <dbReference type="ChEBI" id="CHEBI:15378"/>
        <dbReference type="ChEBI" id="CHEBI:30823"/>
        <dbReference type="ChEBI" id="CHEBI:57287"/>
        <dbReference type="ChEBI" id="CHEBI:57387"/>
    </reaction>
    <physiologicalReaction direction="left-to-right" evidence="14">
        <dbReference type="Rhea" id="RHEA:40140"/>
    </physiologicalReaction>
</comment>
<dbReference type="PANTHER" id="PTHR12418">
    <property type="entry name" value="ACYL-COENZYME A THIOESTERASE THEM4"/>
    <property type="match status" value="1"/>
</dbReference>
<feature type="domain" description="Thioesterase" evidence="25">
    <location>
        <begin position="152"/>
        <end position="222"/>
    </location>
</feature>
<keyword evidence="7" id="KW-0378">Hydrolase</keyword>
<evidence type="ECO:0000256" key="10">
    <source>
        <dbReference type="ARBA" id="ARBA00023098"/>
    </source>
</evidence>
<evidence type="ECO:0000256" key="23">
    <source>
        <dbReference type="ARBA" id="ARBA00048180"/>
    </source>
</evidence>
<comment type="catalytic activity">
    <reaction evidence="19">
        <text>octanoyl-CoA + H2O = octanoate + CoA + H(+)</text>
        <dbReference type="Rhea" id="RHEA:30143"/>
        <dbReference type="ChEBI" id="CHEBI:15377"/>
        <dbReference type="ChEBI" id="CHEBI:15378"/>
        <dbReference type="ChEBI" id="CHEBI:25646"/>
        <dbReference type="ChEBI" id="CHEBI:57287"/>
        <dbReference type="ChEBI" id="CHEBI:57386"/>
    </reaction>
    <physiologicalReaction direction="left-to-right" evidence="19">
        <dbReference type="Rhea" id="RHEA:30144"/>
    </physiologicalReaction>
</comment>
<dbReference type="InterPro" id="IPR052365">
    <property type="entry name" value="THEM4/THEM5_acyl-CoA_thioest"/>
</dbReference>
<feature type="compositionally biased region" description="Low complexity" evidence="24">
    <location>
        <begin position="15"/>
        <end position="27"/>
    </location>
</feature>
<comment type="catalytic activity">
    <reaction evidence="23">
        <text>tetradecanoyl-CoA + H2O = tetradecanoate + CoA + H(+)</text>
        <dbReference type="Rhea" id="RHEA:40119"/>
        <dbReference type="ChEBI" id="CHEBI:15377"/>
        <dbReference type="ChEBI" id="CHEBI:15378"/>
        <dbReference type="ChEBI" id="CHEBI:30807"/>
        <dbReference type="ChEBI" id="CHEBI:57287"/>
        <dbReference type="ChEBI" id="CHEBI:57385"/>
    </reaction>
    <physiologicalReaction direction="left-to-right" evidence="23">
        <dbReference type="Rhea" id="RHEA:40120"/>
    </physiologicalReaction>
</comment>
<dbReference type="EC" id="3.1.2.2" evidence="16"/>
<evidence type="ECO:0000256" key="3">
    <source>
        <dbReference type="ARBA" id="ARBA00004632"/>
    </source>
</evidence>
<evidence type="ECO:0000256" key="5">
    <source>
        <dbReference type="ARBA" id="ARBA00022490"/>
    </source>
</evidence>
<dbReference type="Pfam" id="PF03061">
    <property type="entry name" value="4HBT"/>
    <property type="match status" value="1"/>
</dbReference>
<evidence type="ECO:0000256" key="13">
    <source>
        <dbReference type="ARBA" id="ARBA00035852"/>
    </source>
</evidence>